<comment type="cofactor">
    <cofactor evidence="10">
        <name>[2Fe-2S] cluster</name>
        <dbReference type="ChEBI" id="CHEBI:190135"/>
    </cofactor>
</comment>
<evidence type="ECO:0000256" key="7">
    <source>
        <dbReference type="ARBA" id="ARBA00023014"/>
    </source>
</evidence>
<evidence type="ECO:0000256" key="11">
    <source>
        <dbReference type="RuleBase" id="RU004497"/>
    </source>
</evidence>
<dbReference type="PANTHER" id="PTHR10134">
    <property type="entry name" value="CYTOCHROME B-C1 COMPLEX SUBUNIT RIESKE, MITOCHONDRIAL"/>
    <property type="match status" value="1"/>
</dbReference>
<evidence type="ECO:0000256" key="6">
    <source>
        <dbReference type="ARBA" id="ARBA00023004"/>
    </source>
</evidence>
<comment type="subunit">
    <text evidence="11">The main subunits of complex b-c1 are: cytochrome b, cytochrome c1 and the Rieske protein.</text>
</comment>
<dbReference type="InterPro" id="IPR036922">
    <property type="entry name" value="Rieske_2Fe-2S_sf"/>
</dbReference>
<keyword evidence="3" id="KW-0001">2Fe-2S</keyword>
<dbReference type="OrthoDB" id="9767869at2"/>
<dbReference type="GO" id="GO:0051537">
    <property type="term" value="F:2 iron, 2 sulfur cluster binding"/>
    <property type="evidence" value="ECO:0007669"/>
    <property type="project" value="UniProtKB-KW"/>
</dbReference>
<dbReference type="EMBL" id="PDHH01000004">
    <property type="protein sequence ID" value="PSM52057.1"/>
    <property type="molecule type" value="Genomic_DNA"/>
</dbReference>
<dbReference type="PROSITE" id="PS51296">
    <property type="entry name" value="RIESKE"/>
    <property type="match status" value="1"/>
</dbReference>
<dbReference type="AlphaFoldDB" id="A0A2P8R0N6"/>
<keyword evidence="4" id="KW-0479">Metal-binding</keyword>
<dbReference type="Proteomes" id="UP000240535">
    <property type="component" value="Unassembled WGS sequence"/>
</dbReference>
<keyword evidence="2 12" id="KW-0812">Transmembrane</keyword>
<evidence type="ECO:0000313" key="14">
    <source>
        <dbReference type="EMBL" id="PSM52057.1"/>
    </source>
</evidence>
<dbReference type="Gene3D" id="2.102.10.10">
    <property type="entry name" value="Rieske [2Fe-2S] iron-sulphur domain"/>
    <property type="match status" value="1"/>
</dbReference>
<dbReference type="GO" id="GO:0016020">
    <property type="term" value="C:membrane"/>
    <property type="evidence" value="ECO:0007669"/>
    <property type="project" value="UniProtKB-SubCell"/>
</dbReference>
<dbReference type="InterPro" id="IPR014349">
    <property type="entry name" value="Rieske_Fe-S_prot"/>
</dbReference>
<dbReference type="PRINTS" id="PR00162">
    <property type="entry name" value="RIESKE"/>
</dbReference>
<dbReference type="CDD" id="cd03470">
    <property type="entry name" value="Rieske_cytochrome_bc1"/>
    <property type="match status" value="1"/>
</dbReference>
<feature type="transmembrane region" description="Helical" evidence="12">
    <location>
        <begin position="12"/>
        <end position="31"/>
    </location>
</feature>
<dbReference type="Pfam" id="PF00355">
    <property type="entry name" value="Rieske"/>
    <property type="match status" value="1"/>
</dbReference>
<dbReference type="NCBIfam" id="TIGR01416">
    <property type="entry name" value="Rieske_proteo"/>
    <property type="match status" value="1"/>
</dbReference>
<keyword evidence="8 12" id="KW-0472">Membrane</keyword>
<keyword evidence="15" id="KW-1185">Reference proteome</keyword>
<comment type="subcellular location">
    <subcellularLocation>
        <location evidence="1">Membrane</location>
        <topology evidence="1">Single-pass membrane protein</topology>
    </subcellularLocation>
</comment>
<name>A0A2P8R0N6_9BACT</name>
<sequence length="166" mass="17990">MSLENSERRKFIGASFSAVAAVGGFFSLVAMKKTWDPLPSVKAAGFTTVDLSPLKEGELHQITWRKKPIFILKKTADMKADDNRDVIVDGARYTVCIGLCTHLGCIPSYKSGQFICACHGGIFDISGNAVFGPPPRGLDIPPFKIDGTKLVLGETSPEFEKLVKKA</sequence>
<dbReference type="GO" id="GO:0008121">
    <property type="term" value="F:quinol-cytochrome-c reductase activity"/>
    <property type="evidence" value="ECO:0007669"/>
    <property type="project" value="InterPro"/>
</dbReference>
<evidence type="ECO:0000256" key="8">
    <source>
        <dbReference type="ARBA" id="ARBA00023136"/>
    </source>
</evidence>
<dbReference type="InterPro" id="IPR005805">
    <property type="entry name" value="Rieske_Fe-S_prot_C"/>
</dbReference>
<evidence type="ECO:0000256" key="4">
    <source>
        <dbReference type="ARBA" id="ARBA00022723"/>
    </source>
</evidence>
<proteinExistence type="predicted"/>
<evidence type="ECO:0000256" key="5">
    <source>
        <dbReference type="ARBA" id="ARBA00022989"/>
    </source>
</evidence>
<keyword evidence="9" id="KW-1015">Disulfide bond</keyword>
<dbReference type="InterPro" id="IPR006317">
    <property type="entry name" value="Ubiquinol_cyt_c_Rdtase_Fe-S-su"/>
</dbReference>
<reference evidence="15" key="1">
    <citation type="submission" date="2017-10" db="EMBL/GenBank/DDBJ databases">
        <title>Campylobacter species from seals.</title>
        <authorList>
            <person name="Gilbert M.J."/>
            <person name="Zomer A.L."/>
            <person name="Timmerman A.J."/>
            <person name="Duim B."/>
            <person name="Wagenaar J.A."/>
        </authorList>
    </citation>
    <scope>NUCLEOTIDE SEQUENCE [LARGE SCALE GENOMIC DNA]</scope>
    <source>
        <strain evidence="15">17S00004-5</strain>
    </source>
</reference>
<evidence type="ECO:0000256" key="1">
    <source>
        <dbReference type="ARBA" id="ARBA00004167"/>
    </source>
</evidence>
<organism evidence="14 15">
    <name type="scientific">Campylobacter blaseri</name>
    <dbReference type="NCBI Taxonomy" id="2042961"/>
    <lineage>
        <taxon>Bacteria</taxon>
        <taxon>Pseudomonadati</taxon>
        <taxon>Campylobacterota</taxon>
        <taxon>Epsilonproteobacteria</taxon>
        <taxon>Campylobacterales</taxon>
        <taxon>Campylobacteraceae</taxon>
        <taxon>Campylobacter</taxon>
    </lineage>
</organism>
<protein>
    <submittedName>
        <fullName evidence="14">Ubiquinol-cytochrome c reductase iron-sulfur subunit</fullName>
    </submittedName>
</protein>
<dbReference type="RefSeq" id="WP_106871589.1">
    <property type="nucleotide sequence ID" value="NZ_CP053841.1"/>
</dbReference>
<keyword evidence="7" id="KW-0411">Iron-sulfur</keyword>
<evidence type="ECO:0000256" key="9">
    <source>
        <dbReference type="ARBA" id="ARBA00023157"/>
    </source>
</evidence>
<keyword evidence="5 12" id="KW-1133">Transmembrane helix</keyword>
<feature type="domain" description="Rieske" evidence="13">
    <location>
        <begin position="92"/>
        <end position="152"/>
    </location>
</feature>
<keyword evidence="6" id="KW-0408">Iron</keyword>
<evidence type="ECO:0000313" key="15">
    <source>
        <dbReference type="Proteomes" id="UP000240535"/>
    </source>
</evidence>
<accession>A0A2P8R0N6</accession>
<evidence type="ECO:0000259" key="13">
    <source>
        <dbReference type="PROSITE" id="PS51296"/>
    </source>
</evidence>
<evidence type="ECO:0000256" key="12">
    <source>
        <dbReference type="SAM" id="Phobius"/>
    </source>
</evidence>
<dbReference type="InterPro" id="IPR017941">
    <property type="entry name" value="Rieske_2Fe-2S"/>
</dbReference>
<gene>
    <name evidence="14" type="primary">petA</name>
    <name evidence="14" type="ORF">CQ405_05725</name>
</gene>
<evidence type="ECO:0000256" key="3">
    <source>
        <dbReference type="ARBA" id="ARBA00022714"/>
    </source>
</evidence>
<dbReference type="GO" id="GO:0046872">
    <property type="term" value="F:metal ion binding"/>
    <property type="evidence" value="ECO:0007669"/>
    <property type="project" value="UniProtKB-KW"/>
</dbReference>
<evidence type="ECO:0000256" key="2">
    <source>
        <dbReference type="ARBA" id="ARBA00022692"/>
    </source>
</evidence>
<evidence type="ECO:0000256" key="10">
    <source>
        <dbReference type="ARBA" id="ARBA00034078"/>
    </source>
</evidence>
<comment type="caution">
    <text evidence="14">The sequence shown here is derived from an EMBL/GenBank/DDBJ whole genome shotgun (WGS) entry which is preliminary data.</text>
</comment>
<dbReference type="SUPFAM" id="SSF50022">
    <property type="entry name" value="ISP domain"/>
    <property type="match status" value="1"/>
</dbReference>